<comment type="subcellular location">
    <subcellularLocation>
        <location evidence="1">Cell inner membrane</location>
        <topology evidence="1">Single-pass membrane protein</topology>
        <orientation evidence="1">Periplasmic side</orientation>
    </subcellularLocation>
</comment>
<dbReference type="InterPro" id="IPR006260">
    <property type="entry name" value="TonB/TolA_C"/>
</dbReference>
<sequence>MMRQLALTTTGEWRAGATCDRTRARRFAATLGAVIALHAGLLAWVLMPRERTVEREVEAPAIVAALLSETPDAPAAVPHAQTHASAAPSALPVPAPAPPHNQAAPHPKPSRNNAPAHVPPAPAPSATPAAALQPSAAVQTAPAAPATPPANTTASTAAPAEARQAPASSEPKTVSHVDCAIPAPDYPDVSKRRGESGTALVRFVVGLSGRIESVQLQKSSGYARLDEAALAAIHAGTCQTYRENGEPVRAAYSQSFVFGLSD</sequence>
<evidence type="ECO:0000256" key="11">
    <source>
        <dbReference type="SAM" id="Phobius"/>
    </source>
</evidence>
<comment type="similarity">
    <text evidence="2">Belongs to the TonB family.</text>
</comment>
<dbReference type="PANTHER" id="PTHR33446:SF2">
    <property type="entry name" value="PROTEIN TONB"/>
    <property type="match status" value="1"/>
</dbReference>
<protein>
    <submittedName>
        <fullName evidence="13">Outer membrane transport energization protein TonB</fullName>
    </submittedName>
</protein>
<keyword evidence="6 11" id="KW-0812">Transmembrane</keyword>
<keyword evidence="5" id="KW-0997">Cell inner membrane</keyword>
<gene>
    <name evidence="13" type="ORF">C7402_115140</name>
</gene>
<dbReference type="NCBIfam" id="TIGR01352">
    <property type="entry name" value="tonB_Cterm"/>
    <property type="match status" value="1"/>
</dbReference>
<proteinExistence type="inferred from homology"/>
<keyword evidence="4" id="KW-1003">Cell membrane</keyword>
<evidence type="ECO:0000256" key="7">
    <source>
        <dbReference type="ARBA" id="ARBA00022927"/>
    </source>
</evidence>
<evidence type="ECO:0000256" key="4">
    <source>
        <dbReference type="ARBA" id="ARBA00022475"/>
    </source>
</evidence>
<dbReference type="InterPro" id="IPR037682">
    <property type="entry name" value="TonB_C"/>
</dbReference>
<name>A0ABX5KI44_9BURK</name>
<dbReference type="EMBL" id="QEOB01000015">
    <property type="protein sequence ID" value="PVX77081.1"/>
    <property type="molecule type" value="Genomic_DNA"/>
</dbReference>
<accession>A0ABX5KI44</accession>
<keyword evidence="3" id="KW-0813">Transport</keyword>
<evidence type="ECO:0000256" key="6">
    <source>
        <dbReference type="ARBA" id="ARBA00022692"/>
    </source>
</evidence>
<dbReference type="Proteomes" id="UP000245712">
    <property type="component" value="Unassembled WGS sequence"/>
</dbReference>
<comment type="caution">
    <text evidence="13">The sequence shown here is derived from an EMBL/GenBank/DDBJ whole genome shotgun (WGS) entry which is preliminary data.</text>
</comment>
<dbReference type="Gene3D" id="3.30.1150.10">
    <property type="match status" value="1"/>
</dbReference>
<evidence type="ECO:0000256" key="5">
    <source>
        <dbReference type="ARBA" id="ARBA00022519"/>
    </source>
</evidence>
<evidence type="ECO:0000256" key="8">
    <source>
        <dbReference type="ARBA" id="ARBA00022989"/>
    </source>
</evidence>
<organism evidence="13 14">
    <name type="scientific">Paraburkholderia unamae</name>
    <dbReference type="NCBI Taxonomy" id="219649"/>
    <lineage>
        <taxon>Bacteria</taxon>
        <taxon>Pseudomonadati</taxon>
        <taxon>Pseudomonadota</taxon>
        <taxon>Betaproteobacteria</taxon>
        <taxon>Burkholderiales</taxon>
        <taxon>Burkholderiaceae</taxon>
        <taxon>Paraburkholderia</taxon>
    </lineage>
</organism>
<evidence type="ECO:0000256" key="9">
    <source>
        <dbReference type="ARBA" id="ARBA00023136"/>
    </source>
</evidence>
<evidence type="ECO:0000256" key="2">
    <source>
        <dbReference type="ARBA" id="ARBA00006555"/>
    </source>
</evidence>
<dbReference type="Pfam" id="PF03544">
    <property type="entry name" value="TonB_C"/>
    <property type="match status" value="1"/>
</dbReference>
<keyword evidence="8 11" id="KW-1133">Transmembrane helix</keyword>
<dbReference type="PROSITE" id="PS52015">
    <property type="entry name" value="TONB_CTD"/>
    <property type="match status" value="1"/>
</dbReference>
<keyword evidence="14" id="KW-1185">Reference proteome</keyword>
<feature type="domain" description="TonB C-terminal" evidence="12">
    <location>
        <begin position="171"/>
        <end position="262"/>
    </location>
</feature>
<feature type="region of interest" description="Disordered" evidence="10">
    <location>
        <begin position="74"/>
        <end position="179"/>
    </location>
</feature>
<feature type="compositionally biased region" description="Low complexity" evidence="10">
    <location>
        <begin position="126"/>
        <end position="171"/>
    </location>
</feature>
<dbReference type="InterPro" id="IPR051045">
    <property type="entry name" value="TonB-dependent_transducer"/>
</dbReference>
<keyword evidence="7" id="KW-0653">Protein transport</keyword>
<evidence type="ECO:0000256" key="3">
    <source>
        <dbReference type="ARBA" id="ARBA00022448"/>
    </source>
</evidence>
<feature type="transmembrane region" description="Helical" evidence="11">
    <location>
        <begin position="27"/>
        <end position="47"/>
    </location>
</feature>
<dbReference type="SUPFAM" id="SSF74653">
    <property type="entry name" value="TolA/TonB C-terminal domain"/>
    <property type="match status" value="1"/>
</dbReference>
<dbReference type="PANTHER" id="PTHR33446">
    <property type="entry name" value="PROTEIN TONB-RELATED"/>
    <property type="match status" value="1"/>
</dbReference>
<evidence type="ECO:0000313" key="13">
    <source>
        <dbReference type="EMBL" id="PVX77081.1"/>
    </source>
</evidence>
<evidence type="ECO:0000259" key="12">
    <source>
        <dbReference type="PROSITE" id="PS52015"/>
    </source>
</evidence>
<keyword evidence="9 11" id="KW-0472">Membrane</keyword>
<evidence type="ECO:0000256" key="10">
    <source>
        <dbReference type="SAM" id="MobiDB-lite"/>
    </source>
</evidence>
<evidence type="ECO:0000256" key="1">
    <source>
        <dbReference type="ARBA" id="ARBA00004383"/>
    </source>
</evidence>
<evidence type="ECO:0000313" key="14">
    <source>
        <dbReference type="Proteomes" id="UP000245712"/>
    </source>
</evidence>
<dbReference type="RefSeq" id="WP_116613037.1">
    <property type="nucleotide sequence ID" value="NZ_CAJZAT010000197.1"/>
</dbReference>
<reference evidence="13 14" key="1">
    <citation type="submission" date="2018-05" db="EMBL/GenBank/DDBJ databases">
        <title>Genomic Encyclopedia of Type Strains, Phase IV (KMG-V): Genome sequencing to study the core and pangenomes of soil and plant-associated prokaryotes.</title>
        <authorList>
            <person name="Whitman W."/>
        </authorList>
    </citation>
    <scope>NUCLEOTIDE SEQUENCE [LARGE SCALE GENOMIC DNA]</scope>
    <source>
        <strain evidence="13 14">SCZa-39</strain>
    </source>
</reference>